<reference evidence="2" key="1">
    <citation type="journal article" date="2019" name="Int. J. Syst. Evol. Microbiol.">
        <title>The Global Catalogue of Microorganisms (GCM) 10K type strain sequencing project: providing services to taxonomists for standard genome sequencing and annotation.</title>
        <authorList>
            <consortium name="The Broad Institute Genomics Platform"/>
            <consortium name="The Broad Institute Genome Sequencing Center for Infectious Disease"/>
            <person name="Wu L."/>
            <person name="Ma J."/>
        </authorList>
    </citation>
    <scope>NUCLEOTIDE SEQUENCE [LARGE SCALE GENOMIC DNA]</scope>
    <source>
        <strain evidence="2">KCTC 32239</strain>
    </source>
</reference>
<accession>A0ABQ3AW37</accession>
<evidence type="ECO:0000313" key="1">
    <source>
        <dbReference type="EMBL" id="GGY67993.1"/>
    </source>
</evidence>
<dbReference type="EMBL" id="BMYZ01000001">
    <property type="protein sequence ID" value="GGY67993.1"/>
    <property type="molecule type" value="Genomic_DNA"/>
</dbReference>
<organism evidence="1 2">
    <name type="scientific">Cellvibrio zantedeschiae</name>
    <dbReference type="NCBI Taxonomy" id="1237077"/>
    <lineage>
        <taxon>Bacteria</taxon>
        <taxon>Pseudomonadati</taxon>
        <taxon>Pseudomonadota</taxon>
        <taxon>Gammaproteobacteria</taxon>
        <taxon>Cellvibrionales</taxon>
        <taxon>Cellvibrionaceae</taxon>
        <taxon>Cellvibrio</taxon>
    </lineage>
</organism>
<keyword evidence="2" id="KW-1185">Reference proteome</keyword>
<dbReference type="RefSeq" id="WP_189416468.1">
    <property type="nucleotide sequence ID" value="NZ_BMYZ01000001.1"/>
</dbReference>
<evidence type="ECO:0008006" key="3">
    <source>
        <dbReference type="Google" id="ProtNLM"/>
    </source>
</evidence>
<dbReference type="Proteomes" id="UP000619761">
    <property type="component" value="Unassembled WGS sequence"/>
</dbReference>
<protein>
    <recommendedName>
        <fullName evidence="3">Globin family profile domain-containing protein</fullName>
    </recommendedName>
</protein>
<comment type="caution">
    <text evidence="1">The sequence shown here is derived from an EMBL/GenBank/DDBJ whole genome shotgun (WGS) entry which is preliminary data.</text>
</comment>
<sequence length="131" mass="14990">MSRMQIEIHQPDDFFSHQALELTFRLLRNNNPGLANAIKNTLTHIHVAPYENLHGSHTGEMHFNAEIYQLLSAHTIGKIVSALTEIGEQALSKHDMPPEHLNQLRKLIEDWVQLTEWVLNHTASDNKAAFH</sequence>
<name>A0ABQ3AW37_9GAMM</name>
<gene>
    <name evidence="1" type="ORF">GCM10011613_10260</name>
</gene>
<evidence type="ECO:0000313" key="2">
    <source>
        <dbReference type="Proteomes" id="UP000619761"/>
    </source>
</evidence>
<proteinExistence type="predicted"/>